<evidence type="ECO:0000259" key="8">
    <source>
        <dbReference type="PROSITE" id="PS50157"/>
    </source>
</evidence>
<keyword evidence="2" id="KW-0677">Repeat</keyword>
<feature type="domain" description="C2H2-type" evidence="8">
    <location>
        <begin position="479"/>
        <end position="502"/>
    </location>
</feature>
<feature type="domain" description="C2H2-type" evidence="8">
    <location>
        <begin position="421"/>
        <end position="449"/>
    </location>
</feature>
<feature type="domain" description="C2H2-type" evidence="8">
    <location>
        <begin position="299"/>
        <end position="327"/>
    </location>
</feature>
<dbReference type="SMART" id="SM00355">
    <property type="entry name" value="ZnF_C2H2"/>
    <property type="match status" value="9"/>
</dbReference>
<dbReference type="PANTHER" id="PTHR24393:SF34">
    <property type="entry name" value="PR_SET DOMAIN 13"/>
    <property type="match status" value="1"/>
</dbReference>
<feature type="compositionally biased region" description="Polar residues" evidence="7">
    <location>
        <begin position="158"/>
        <end position="170"/>
    </location>
</feature>
<evidence type="ECO:0000256" key="4">
    <source>
        <dbReference type="ARBA" id="ARBA00022833"/>
    </source>
</evidence>
<organism evidence="9">
    <name type="scientific">Schistocephalus solidus</name>
    <name type="common">Tapeworm</name>
    <dbReference type="NCBI Taxonomy" id="70667"/>
    <lineage>
        <taxon>Eukaryota</taxon>
        <taxon>Metazoa</taxon>
        <taxon>Spiralia</taxon>
        <taxon>Lophotrochozoa</taxon>
        <taxon>Platyhelminthes</taxon>
        <taxon>Cestoda</taxon>
        <taxon>Eucestoda</taxon>
        <taxon>Diphyllobothriidea</taxon>
        <taxon>Diphyllobothriidae</taxon>
        <taxon>Schistocephalus</taxon>
    </lineage>
</organism>
<feature type="domain" description="C2H2-type" evidence="8">
    <location>
        <begin position="241"/>
        <end position="269"/>
    </location>
</feature>
<dbReference type="GO" id="GO:0001228">
    <property type="term" value="F:DNA-binding transcription activator activity, RNA polymerase II-specific"/>
    <property type="evidence" value="ECO:0007669"/>
    <property type="project" value="TreeGrafter"/>
</dbReference>
<feature type="domain" description="C2H2-type" evidence="8">
    <location>
        <begin position="450"/>
        <end position="478"/>
    </location>
</feature>
<dbReference type="SUPFAM" id="SSF57667">
    <property type="entry name" value="beta-beta-alpha zinc fingers"/>
    <property type="match status" value="5"/>
</dbReference>
<keyword evidence="1" id="KW-0479">Metal-binding</keyword>
<reference evidence="9" key="1">
    <citation type="submission" date="2016-01" db="EMBL/GenBank/DDBJ databases">
        <title>Reference transcriptome for the parasite Schistocephalus solidus: insights into the molecular evolution of parasitism.</title>
        <authorList>
            <person name="Hebert F.O."/>
            <person name="Grambauer S."/>
            <person name="Barber I."/>
            <person name="Landry C.R."/>
            <person name="Aubin-Horth N."/>
        </authorList>
    </citation>
    <scope>NUCLEOTIDE SEQUENCE</scope>
</reference>
<dbReference type="GO" id="GO:0000978">
    <property type="term" value="F:RNA polymerase II cis-regulatory region sequence-specific DNA binding"/>
    <property type="evidence" value="ECO:0007669"/>
    <property type="project" value="TreeGrafter"/>
</dbReference>
<dbReference type="GO" id="GO:0008270">
    <property type="term" value="F:zinc ion binding"/>
    <property type="evidence" value="ECO:0007669"/>
    <property type="project" value="UniProtKB-KW"/>
</dbReference>
<feature type="domain" description="C2H2-type" evidence="8">
    <location>
        <begin position="386"/>
        <end position="417"/>
    </location>
</feature>
<evidence type="ECO:0000256" key="2">
    <source>
        <dbReference type="ARBA" id="ARBA00022737"/>
    </source>
</evidence>
<dbReference type="EMBL" id="GEEE01010146">
    <property type="protein sequence ID" value="JAP53079.1"/>
    <property type="molecule type" value="Transcribed_RNA"/>
</dbReference>
<feature type="domain" description="C2H2-type" evidence="8">
    <location>
        <begin position="270"/>
        <end position="298"/>
    </location>
</feature>
<dbReference type="EMBL" id="GEEE01011583">
    <property type="protein sequence ID" value="JAP51642.1"/>
    <property type="molecule type" value="Transcribed_RNA"/>
</dbReference>
<evidence type="ECO:0000256" key="6">
    <source>
        <dbReference type="PROSITE-ProRule" id="PRU00042"/>
    </source>
</evidence>
<gene>
    <name evidence="9" type="ORF">TR147523</name>
</gene>
<proteinExistence type="predicted"/>
<protein>
    <recommendedName>
        <fullName evidence="8">C2H2-type domain-containing protein</fullName>
    </recommendedName>
</protein>
<keyword evidence="3 6" id="KW-0863">Zinc-finger</keyword>
<evidence type="ECO:0000256" key="7">
    <source>
        <dbReference type="SAM" id="MobiDB-lite"/>
    </source>
</evidence>
<name>A0A0X3PT68_SCHSO</name>
<evidence type="ECO:0000256" key="1">
    <source>
        <dbReference type="ARBA" id="ARBA00022723"/>
    </source>
</evidence>
<evidence type="ECO:0000256" key="3">
    <source>
        <dbReference type="ARBA" id="ARBA00022771"/>
    </source>
</evidence>
<keyword evidence="4" id="KW-0862">Zinc</keyword>
<dbReference type="AlphaFoldDB" id="A0A0X3PT68"/>
<sequence>MLIHFEKVIESTRNGVTNGHPSGGIAAKRKSVVTQPPGQRSSYFKQLCGKNLKHYFVPDFCPEIKSDERYLLGDKIEMPALYGFSHSMSETVPSPFLVGITQEEVTANETCALRCYKVNSFQPSRLRQCHRILSHHESGSNESDCASSGDEWQPPPSATSSTLSNEVQTPNLPPSAASSVPPYKLNTTSNMSSSINMSTTEVLINPTTSEIQYPKCEADELSCEKNTDERRPVCVLELRNFVCEICGKGFKWKTNMNRHIDTIHKAVRPFACEFCGRNFAEAGHLRSHIDRIHKTVRPFACEICGRNFAETGDLKNHIDRVHKKLRNFECELCGKAFALRAILDKHIDAIHKELRNFVCEICGKGFSWKANMIRHIDAIHKDLRENTCDSCGKVFERSSQLKRHVDCVHKYHVSRRPERENTCEFCGKTFTQVGTLTRHVDHVHKHLRQHICGFCGKAFGTKHDVKRHVHRVHQKEQTHTCDICNKDFSCKVNLKRHADCNHNRFLSATILANGW</sequence>
<evidence type="ECO:0000313" key="9">
    <source>
        <dbReference type="EMBL" id="JAP51642.1"/>
    </source>
</evidence>
<dbReference type="InterPro" id="IPR036236">
    <property type="entry name" value="Znf_C2H2_sf"/>
</dbReference>
<accession>A0A0X3PT68</accession>
<dbReference type="PANTHER" id="PTHR24393">
    <property type="entry name" value="ZINC FINGER PROTEIN"/>
    <property type="match status" value="1"/>
</dbReference>
<dbReference type="InterPro" id="IPR013087">
    <property type="entry name" value="Znf_C2H2_type"/>
</dbReference>
<dbReference type="GO" id="GO:0005634">
    <property type="term" value="C:nucleus"/>
    <property type="evidence" value="ECO:0007669"/>
    <property type="project" value="TreeGrafter"/>
</dbReference>
<dbReference type="Pfam" id="PF00096">
    <property type="entry name" value="zf-C2H2"/>
    <property type="match status" value="5"/>
</dbReference>
<feature type="domain" description="C2H2-type" evidence="8">
    <location>
        <begin position="328"/>
        <end position="356"/>
    </location>
</feature>
<dbReference type="PROSITE" id="PS00028">
    <property type="entry name" value="ZINC_FINGER_C2H2_1"/>
    <property type="match status" value="9"/>
</dbReference>
<feature type="region of interest" description="Disordered" evidence="7">
    <location>
        <begin position="139"/>
        <end position="192"/>
    </location>
</feature>
<feature type="domain" description="C2H2-type" evidence="8">
    <location>
        <begin position="357"/>
        <end position="385"/>
    </location>
</feature>
<dbReference type="PROSITE" id="PS50157">
    <property type="entry name" value="ZINC_FINGER_C2H2_2"/>
    <property type="match status" value="9"/>
</dbReference>
<evidence type="ECO:0000256" key="5">
    <source>
        <dbReference type="ARBA" id="ARBA00023242"/>
    </source>
</evidence>
<dbReference type="Pfam" id="PF12874">
    <property type="entry name" value="zf-met"/>
    <property type="match status" value="1"/>
</dbReference>
<dbReference type="Gene3D" id="3.30.160.60">
    <property type="entry name" value="Classic Zinc Finger"/>
    <property type="match status" value="6"/>
</dbReference>
<keyword evidence="5" id="KW-0539">Nucleus</keyword>